<dbReference type="SUPFAM" id="SSF50249">
    <property type="entry name" value="Nucleic acid-binding proteins"/>
    <property type="match status" value="1"/>
</dbReference>
<accession>A0A2M9CY50</accession>
<dbReference type="GO" id="GO:0003697">
    <property type="term" value="F:single-stranded DNA binding"/>
    <property type="evidence" value="ECO:0007669"/>
    <property type="project" value="InterPro"/>
</dbReference>
<keyword evidence="1 2" id="KW-0238">DNA-binding</keyword>
<dbReference type="InterPro" id="IPR011344">
    <property type="entry name" value="ssDNA-bd"/>
</dbReference>
<dbReference type="GO" id="GO:0009295">
    <property type="term" value="C:nucleoid"/>
    <property type="evidence" value="ECO:0007669"/>
    <property type="project" value="TreeGrafter"/>
</dbReference>
<dbReference type="PROSITE" id="PS50935">
    <property type="entry name" value="SSB"/>
    <property type="match status" value="1"/>
</dbReference>
<evidence type="ECO:0000313" key="4">
    <source>
        <dbReference type="EMBL" id="PJJ76852.1"/>
    </source>
</evidence>
<dbReference type="RefSeq" id="WP_100421338.1">
    <property type="nucleotide sequence ID" value="NZ_BOOX01000015.1"/>
</dbReference>
<dbReference type="PANTHER" id="PTHR10302">
    <property type="entry name" value="SINGLE-STRANDED DNA-BINDING PROTEIN"/>
    <property type="match status" value="1"/>
</dbReference>
<keyword evidence="5" id="KW-1185">Reference proteome</keyword>
<dbReference type="Pfam" id="PF00436">
    <property type="entry name" value="SSB"/>
    <property type="match status" value="1"/>
</dbReference>
<dbReference type="Gene3D" id="2.40.50.140">
    <property type="entry name" value="Nucleic acid-binding proteins"/>
    <property type="match status" value="1"/>
</dbReference>
<evidence type="ECO:0000256" key="2">
    <source>
        <dbReference type="PROSITE-ProRule" id="PRU00252"/>
    </source>
</evidence>
<dbReference type="PANTHER" id="PTHR10302:SF0">
    <property type="entry name" value="SINGLE-STRANDED DNA-BINDING PROTEIN, MITOCHONDRIAL"/>
    <property type="match status" value="1"/>
</dbReference>
<sequence length="191" mass="20094">MSDVTVTLTGFVGTTPRLFTSQNGTSFTSFRIASTRRYLDRTRNEWVDGRTVWFTVKSWRSMARNVATSLRKGDAVVVTGRFAVDEWTGEDGARTDLVVEATAVGPDLARGTAQFAHTMRRDDGDARAGRSTHGAPAADDGPGGSTGADDAPDLPDVTDLAEAPDLADDARSGVLVPDDAAGLGAFEAATA</sequence>
<evidence type="ECO:0000256" key="3">
    <source>
        <dbReference type="SAM" id="MobiDB-lite"/>
    </source>
</evidence>
<dbReference type="AlphaFoldDB" id="A0A2M9CY50"/>
<dbReference type="EMBL" id="PGFE01000001">
    <property type="protein sequence ID" value="PJJ76852.1"/>
    <property type="molecule type" value="Genomic_DNA"/>
</dbReference>
<dbReference type="InterPro" id="IPR012340">
    <property type="entry name" value="NA-bd_OB-fold"/>
</dbReference>
<comment type="caution">
    <text evidence="4">The sequence shown here is derived from an EMBL/GenBank/DDBJ whole genome shotgun (WGS) entry which is preliminary data.</text>
</comment>
<gene>
    <name evidence="4" type="ORF">CLV28_0056</name>
</gene>
<name>A0A2M9CY50_9CELL</name>
<proteinExistence type="predicted"/>
<dbReference type="OrthoDB" id="4427276at2"/>
<feature type="compositionally biased region" description="Basic and acidic residues" evidence="3">
    <location>
        <begin position="119"/>
        <end position="128"/>
    </location>
</feature>
<evidence type="ECO:0000313" key="5">
    <source>
        <dbReference type="Proteomes" id="UP000231693"/>
    </source>
</evidence>
<protein>
    <submittedName>
        <fullName evidence="4">Single-strand DNA-binding protein</fullName>
    </submittedName>
</protein>
<feature type="region of interest" description="Disordered" evidence="3">
    <location>
        <begin position="119"/>
        <end position="173"/>
    </location>
</feature>
<evidence type="ECO:0000256" key="1">
    <source>
        <dbReference type="ARBA" id="ARBA00023125"/>
    </source>
</evidence>
<reference evidence="4 5" key="1">
    <citation type="submission" date="2017-11" db="EMBL/GenBank/DDBJ databases">
        <title>Genomic Encyclopedia of Archaeal and Bacterial Type Strains, Phase II (KMG-II): From Individual Species to Whole Genera.</title>
        <authorList>
            <person name="Goeker M."/>
        </authorList>
    </citation>
    <scope>NUCLEOTIDE SEQUENCE [LARGE SCALE GENOMIC DNA]</scope>
    <source>
        <strain evidence="4 5">DSM 25478</strain>
    </source>
</reference>
<dbReference type="GO" id="GO:0006260">
    <property type="term" value="P:DNA replication"/>
    <property type="evidence" value="ECO:0007669"/>
    <property type="project" value="InterPro"/>
</dbReference>
<dbReference type="Proteomes" id="UP000231693">
    <property type="component" value="Unassembled WGS sequence"/>
</dbReference>
<dbReference type="InterPro" id="IPR000424">
    <property type="entry name" value="Primosome_PriB/ssb"/>
</dbReference>
<organism evidence="4 5">
    <name type="scientific">Sediminihabitans luteus</name>
    <dbReference type="NCBI Taxonomy" id="1138585"/>
    <lineage>
        <taxon>Bacteria</taxon>
        <taxon>Bacillati</taxon>
        <taxon>Actinomycetota</taxon>
        <taxon>Actinomycetes</taxon>
        <taxon>Micrococcales</taxon>
        <taxon>Cellulomonadaceae</taxon>
        <taxon>Sediminihabitans</taxon>
    </lineage>
</organism>
<dbReference type="CDD" id="cd04496">
    <property type="entry name" value="SSB_OBF"/>
    <property type="match status" value="1"/>
</dbReference>